<dbReference type="SUPFAM" id="SSF52172">
    <property type="entry name" value="CheY-like"/>
    <property type="match status" value="1"/>
</dbReference>
<dbReference type="RefSeq" id="WP_079471596.1">
    <property type="nucleotide sequence ID" value="NZ_FUZZ01000003.1"/>
</dbReference>
<dbReference type="GO" id="GO:0003677">
    <property type="term" value="F:DNA binding"/>
    <property type="evidence" value="ECO:0007669"/>
    <property type="project" value="InterPro"/>
</dbReference>
<feature type="modified residue" description="4-aspartylphosphate" evidence="1">
    <location>
        <position position="56"/>
    </location>
</feature>
<dbReference type="Pfam" id="PF04397">
    <property type="entry name" value="LytTR"/>
    <property type="match status" value="1"/>
</dbReference>
<dbReference type="Gene3D" id="3.40.50.2300">
    <property type="match status" value="1"/>
</dbReference>
<dbReference type="InterPro" id="IPR011006">
    <property type="entry name" value="CheY-like_superfamily"/>
</dbReference>
<dbReference type="Gene3D" id="2.40.50.1020">
    <property type="entry name" value="LytTr DNA-binding domain"/>
    <property type="match status" value="1"/>
</dbReference>
<evidence type="ECO:0000256" key="1">
    <source>
        <dbReference type="PROSITE-ProRule" id="PRU00169"/>
    </source>
</evidence>
<evidence type="ECO:0000313" key="4">
    <source>
        <dbReference type="EMBL" id="SKD08461.1"/>
    </source>
</evidence>
<dbReference type="EMBL" id="FUZZ01000003">
    <property type="protein sequence ID" value="SKD08461.1"/>
    <property type="molecule type" value="Genomic_DNA"/>
</dbReference>
<organism evidence="4 5">
    <name type="scientific">Chitinophaga ginsengisegetis</name>
    <dbReference type="NCBI Taxonomy" id="393003"/>
    <lineage>
        <taxon>Bacteria</taxon>
        <taxon>Pseudomonadati</taxon>
        <taxon>Bacteroidota</taxon>
        <taxon>Chitinophagia</taxon>
        <taxon>Chitinophagales</taxon>
        <taxon>Chitinophagaceae</taxon>
        <taxon>Chitinophaga</taxon>
    </lineage>
</organism>
<keyword evidence="5" id="KW-1185">Reference proteome</keyword>
<dbReference type="SMART" id="SM00850">
    <property type="entry name" value="LytTR"/>
    <property type="match status" value="1"/>
</dbReference>
<evidence type="ECO:0000313" key="5">
    <source>
        <dbReference type="Proteomes" id="UP000190166"/>
    </source>
</evidence>
<feature type="domain" description="Response regulatory" evidence="2">
    <location>
        <begin position="4"/>
        <end position="118"/>
    </location>
</feature>
<proteinExistence type="predicted"/>
<dbReference type="Proteomes" id="UP000190166">
    <property type="component" value="Unassembled WGS sequence"/>
</dbReference>
<dbReference type="Pfam" id="PF00072">
    <property type="entry name" value="Response_reg"/>
    <property type="match status" value="1"/>
</dbReference>
<evidence type="ECO:0000259" key="2">
    <source>
        <dbReference type="PROSITE" id="PS50110"/>
    </source>
</evidence>
<dbReference type="InterPro" id="IPR046947">
    <property type="entry name" value="LytR-like"/>
</dbReference>
<gene>
    <name evidence="4" type="ORF">SAMN05660461_4335</name>
</gene>
<dbReference type="PROSITE" id="PS50930">
    <property type="entry name" value="HTH_LYTTR"/>
    <property type="match status" value="1"/>
</dbReference>
<dbReference type="STRING" id="393003.SAMN05660461_4335"/>
<dbReference type="AlphaFoldDB" id="A0A1T5P6X4"/>
<keyword evidence="1" id="KW-0597">Phosphoprotein</keyword>
<dbReference type="GO" id="GO:0000156">
    <property type="term" value="F:phosphorelay response regulator activity"/>
    <property type="evidence" value="ECO:0007669"/>
    <property type="project" value="InterPro"/>
</dbReference>
<evidence type="ECO:0000259" key="3">
    <source>
        <dbReference type="PROSITE" id="PS50930"/>
    </source>
</evidence>
<reference evidence="5" key="1">
    <citation type="submission" date="2017-02" db="EMBL/GenBank/DDBJ databases">
        <authorList>
            <person name="Varghese N."/>
            <person name="Submissions S."/>
        </authorList>
    </citation>
    <scope>NUCLEOTIDE SEQUENCE [LARGE SCALE GENOMIC DNA]</scope>
    <source>
        <strain evidence="5">DSM 18108</strain>
    </source>
</reference>
<dbReference type="InterPro" id="IPR007492">
    <property type="entry name" value="LytTR_DNA-bd_dom"/>
</dbReference>
<dbReference type="PANTHER" id="PTHR37299:SF1">
    <property type="entry name" value="STAGE 0 SPORULATION PROTEIN A HOMOLOG"/>
    <property type="match status" value="1"/>
</dbReference>
<dbReference type="PANTHER" id="PTHR37299">
    <property type="entry name" value="TRANSCRIPTIONAL REGULATOR-RELATED"/>
    <property type="match status" value="1"/>
</dbReference>
<dbReference type="PROSITE" id="PS50110">
    <property type="entry name" value="RESPONSE_REGULATORY"/>
    <property type="match status" value="1"/>
</dbReference>
<accession>A0A1T5P6X4</accession>
<dbReference type="InterPro" id="IPR001789">
    <property type="entry name" value="Sig_transdc_resp-reg_receiver"/>
</dbReference>
<sequence>MKIKSILVDDEAKSRDNLRVLLGEYCQAVDIVGEADSAATALRLIKQLEPDLLFLDIEMPGGSGFQLLQSLPANRRFEVIFVTAYDHYGIAAVKACAIDYVLKPIDVLELSGAVEKAIAQIVPQQENSRLRELVANMGKPMAENRIAFPLADKIIFALPGDIIRLEAAGNYTHVYISGQKKLIVCKTLKEYNDLLADKHFIRTHQSHLVNSHKITAWIKTEGGAISMEDGSQVPVSRQRKEEVLKILMK</sequence>
<name>A0A1T5P6X4_9BACT</name>
<protein>
    <submittedName>
        <fullName evidence="4">Two component transcriptional regulator, LytTR family</fullName>
    </submittedName>
</protein>
<feature type="domain" description="HTH LytTR-type" evidence="3">
    <location>
        <begin position="146"/>
        <end position="249"/>
    </location>
</feature>
<dbReference type="SMART" id="SM00448">
    <property type="entry name" value="REC"/>
    <property type="match status" value="1"/>
</dbReference>